<keyword evidence="1 2" id="KW-0694">RNA-binding</keyword>
<dbReference type="InterPro" id="IPR000504">
    <property type="entry name" value="RRM_dom"/>
</dbReference>
<dbReference type="PANTHER" id="PTHR48024:SF9">
    <property type="entry name" value="UBP1-ASSOCIATED PROTEINS 1A-RELATED"/>
    <property type="match status" value="1"/>
</dbReference>
<feature type="domain" description="RRM" evidence="4">
    <location>
        <begin position="101"/>
        <end position="178"/>
    </location>
</feature>
<gene>
    <name evidence="5" type="ORF">MUK42_12710</name>
</gene>
<dbReference type="AlphaFoldDB" id="A0A9E7GR51"/>
<dbReference type="GO" id="GO:0005634">
    <property type="term" value="C:nucleus"/>
    <property type="evidence" value="ECO:0007669"/>
    <property type="project" value="TreeGrafter"/>
</dbReference>
<organism evidence="5 6">
    <name type="scientific">Musa troglodytarum</name>
    <name type="common">fe'i banana</name>
    <dbReference type="NCBI Taxonomy" id="320322"/>
    <lineage>
        <taxon>Eukaryota</taxon>
        <taxon>Viridiplantae</taxon>
        <taxon>Streptophyta</taxon>
        <taxon>Embryophyta</taxon>
        <taxon>Tracheophyta</taxon>
        <taxon>Spermatophyta</taxon>
        <taxon>Magnoliopsida</taxon>
        <taxon>Liliopsida</taxon>
        <taxon>Zingiberales</taxon>
        <taxon>Musaceae</taxon>
        <taxon>Musa</taxon>
    </lineage>
</organism>
<accession>A0A9E7GR51</accession>
<dbReference type="PROSITE" id="PS50102">
    <property type="entry name" value="RRM"/>
    <property type="match status" value="2"/>
</dbReference>
<dbReference type="Gene3D" id="3.30.70.330">
    <property type="match status" value="2"/>
</dbReference>
<dbReference type="SUPFAM" id="SSF54928">
    <property type="entry name" value="RNA-binding domain, RBD"/>
    <property type="match status" value="2"/>
</dbReference>
<dbReference type="InterPro" id="IPR035979">
    <property type="entry name" value="RBD_domain_sf"/>
</dbReference>
<name>A0A9E7GR51_9LILI</name>
<evidence type="ECO:0000256" key="2">
    <source>
        <dbReference type="PROSITE-ProRule" id="PRU00176"/>
    </source>
</evidence>
<dbReference type="OrthoDB" id="1875751at2759"/>
<dbReference type="InterPro" id="IPR050886">
    <property type="entry name" value="RNA-binding_reg"/>
</dbReference>
<feature type="domain" description="RRM" evidence="4">
    <location>
        <begin position="213"/>
        <end position="290"/>
    </location>
</feature>
<feature type="region of interest" description="Disordered" evidence="3">
    <location>
        <begin position="1"/>
        <end position="61"/>
    </location>
</feature>
<feature type="region of interest" description="Disordered" evidence="3">
    <location>
        <begin position="174"/>
        <end position="209"/>
    </location>
</feature>
<dbReference type="Proteomes" id="UP001055439">
    <property type="component" value="Chromosome 7"/>
</dbReference>
<dbReference type="InterPro" id="IPR012677">
    <property type="entry name" value="Nucleotide-bd_a/b_plait_sf"/>
</dbReference>
<proteinExistence type="predicted"/>
<evidence type="ECO:0000256" key="1">
    <source>
        <dbReference type="ARBA" id="ARBA00022884"/>
    </source>
</evidence>
<feature type="region of interest" description="Disordered" evidence="3">
    <location>
        <begin position="429"/>
        <end position="484"/>
    </location>
</feature>
<dbReference type="EMBL" id="CP097509">
    <property type="protein sequence ID" value="URE16877.1"/>
    <property type="molecule type" value="Genomic_DNA"/>
</dbReference>
<feature type="compositionally biased region" description="Acidic residues" evidence="3">
    <location>
        <begin position="47"/>
        <end position="60"/>
    </location>
</feature>
<dbReference type="Pfam" id="PF00076">
    <property type="entry name" value="RRM_1"/>
    <property type="match status" value="2"/>
</dbReference>
<dbReference type="SMART" id="SM00360">
    <property type="entry name" value="RRM"/>
    <property type="match status" value="2"/>
</dbReference>
<reference evidence="5" key="1">
    <citation type="submission" date="2022-05" db="EMBL/GenBank/DDBJ databases">
        <title>The Musa troglodytarum L. genome provides insights into the mechanism of non-climacteric behaviour and enrichment of carotenoids.</title>
        <authorList>
            <person name="Wang J."/>
        </authorList>
    </citation>
    <scope>NUCLEOTIDE SEQUENCE</scope>
    <source>
        <tissue evidence="5">Leaf</tissue>
    </source>
</reference>
<dbReference type="PANTHER" id="PTHR48024">
    <property type="entry name" value="GEO13361P1-RELATED"/>
    <property type="match status" value="1"/>
</dbReference>
<evidence type="ECO:0000313" key="5">
    <source>
        <dbReference type="EMBL" id="URE16877.1"/>
    </source>
</evidence>
<sequence>MPSASMATKKRKVDQEDELLSGALNHAADPLSQAHHQPVVYTPAPASDDDDGGEDDDDDVGALLEPLSRDQLVGLLRTAAASDPATLAEIRRVADIDPAHRKLFVHGLGWDTTAEGLRAAFASYGDIDDCRVIVDKASGRSKGYGFVLFRHRSSARRALHCPQKVIENRMTSCQLASSGPSAPSVHHHNPGPHHHQNPNPSPGPASHQDNISRKIYVGNVHSDVDGGRLLALFSQYGEIEEGPIGFDRHTGKPKGYALFVYKTVEGALTALEEPNKNFEGHLLYCQRATDNKSKAAPVHTPAAPPNVASSTGTLNGSGYAGTPDMGLAQQAAMLGQGLLGMGGTQAFGQGMQPNAAVLALLAAAGQNPAAFGITPAMITSLNPAFAAAFGAAGSQQAVTAPTGPQVAQVPTYGMGNAAYQCPPGYHAPTGFQGSPGLQGPPGFQGAQSVAQQGGGGASSYQGIPTGQGPMSRPPTGPMGGYGPL</sequence>
<keyword evidence="6" id="KW-1185">Reference proteome</keyword>
<feature type="compositionally biased region" description="Basic residues" evidence="3">
    <location>
        <begin position="185"/>
        <end position="196"/>
    </location>
</feature>
<feature type="region of interest" description="Disordered" evidence="3">
    <location>
        <begin position="295"/>
        <end position="315"/>
    </location>
</feature>
<evidence type="ECO:0000313" key="6">
    <source>
        <dbReference type="Proteomes" id="UP001055439"/>
    </source>
</evidence>
<evidence type="ECO:0000256" key="3">
    <source>
        <dbReference type="SAM" id="MobiDB-lite"/>
    </source>
</evidence>
<dbReference type="GO" id="GO:0003723">
    <property type="term" value="F:RNA binding"/>
    <property type="evidence" value="ECO:0007669"/>
    <property type="project" value="UniProtKB-UniRule"/>
</dbReference>
<evidence type="ECO:0000259" key="4">
    <source>
        <dbReference type="PROSITE" id="PS50102"/>
    </source>
</evidence>
<protein>
    <recommendedName>
        <fullName evidence="4">RRM domain-containing protein</fullName>
    </recommendedName>
</protein>